<dbReference type="InterPro" id="IPR005135">
    <property type="entry name" value="Endo/exonuclease/phosphatase"/>
</dbReference>
<sequence length="372" mass="41432">MMRLASYNVENLFDRAKAMNLADWDEGKPILEKFAALNALLGELTYTTEMKQKMVVLLNELGLKKSDTGPFVILRRNRGKLLTRPTDGSEIRIIAEGRADWVGSLELRAAPVDETAMLLTAQVMIDLQADVLAVVEAESRPALLAFNREIIPARNGKPFEHVMVIDGNDERGIDVGLMTASTFPIETIRSHVDDKDADGALIFSRDCPEFAIPIKDGRTLHVLVNHLKSKGYGSQNSSDSRRREQAERVKAIYQQRIKEGETLIAVVGDFNDTPDSQPLAPLLKDTDLRDIFTHAKFDNGGYPGTWGSCTENNKIDYILLSPALWETVKQGGVYRKGMWPGVRPAKWETYAELKKPVNAGSDHAAVWVELDL</sequence>
<dbReference type="GO" id="GO:0004527">
    <property type="term" value="F:exonuclease activity"/>
    <property type="evidence" value="ECO:0007669"/>
    <property type="project" value="UniProtKB-KW"/>
</dbReference>
<feature type="domain" description="Endonuclease/exonuclease/phosphatase" evidence="1">
    <location>
        <begin position="118"/>
        <end position="363"/>
    </location>
</feature>
<keyword evidence="2" id="KW-0255">Endonuclease</keyword>
<dbReference type="Pfam" id="PF03372">
    <property type="entry name" value="Exo_endo_phos"/>
    <property type="match status" value="1"/>
</dbReference>
<evidence type="ECO:0000259" key="1">
    <source>
        <dbReference type="Pfam" id="PF03372"/>
    </source>
</evidence>
<protein>
    <submittedName>
        <fullName evidence="2">Metal-dependent hydrolase, endonuclease/exonuclease/phosphatase family</fullName>
    </submittedName>
</protein>
<dbReference type="InterPro" id="IPR036691">
    <property type="entry name" value="Endo/exonu/phosph_ase_sf"/>
</dbReference>
<dbReference type="PANTHER" id="PTHR42834">
    <property type="entry name" value="ENDONUCLEASE/EXONUCLEASE/PHOSPHATASE FAMILY PROTEIN (AFU_ORTHOLOGUE AFUA_3G09210)"/>
    <property type="match status" value="1"/>
</dbReference>
<dbReference type="Gene3D" id="3.60.10.10">
    <property type="entry name" value="Endonuclease/exonuclease/phosphatase"/>
    <property type="match status" value="1"/>
</dbReference>
<evidence type="ECO:0000313" key="2">
    <source>
        <dbReference type="EMBL" id="SCC67066.1"/>
    </source>
</evidence>
<dbReference type="AlphaFoldDB" id="A0A1C4GG00"/>
<name>A0A1C4GG00_9ENTR</name>
<dbReference type="EMBL" id="FMBC01000066">
    <property type="protein sequence ID" value="SCC67066.1"/>
    <property type="molecule type" value="Genomic_DNA"/>
</dbReference>
<dbReference type="SUPFAM" id="SSF56219">
    <property type="entry name" value="DNase I-like"/>
    <property type="match status" value="1"/>
</dbReference>
<dbReference type="GO" id="GO:0004519">
    <property type="term" value="F:endonuclease activity"/>
    <property type="evidence" value="ECO:0007669"/>
    <property type="project" value="UniProtKB-KW"/>
</dbReference>
<accession>A0A1C4GG00</accession>
<keyword evidence="2" id="KW-0378">Hydrolase</keyword>
<gene>
    <name evidence="2" type="ORF">GA0061070_10664</name>
</gene>
<keyword evidence="3" id="KW-1185">Reference proteome</keyword>
<keyword evidence="2" id="KW-0269">Exonuclease</keyword>
<keyword evidence="2" id="KW-0540">Nuclease</keyword>
<evidence type="ECO:0000313" key="3">
    <source>
        <dbReference type="Proteomes" id="UP000198515"/>
    </source>
</evidence>
<dbReference type="PANTHER" id="PTHR42834:SF1">
    <property type="entry name" value="ENDONUCLEASE_EXONUCLEASE_PHOSPHATASE FAMILY PROTEIN (AFU_ORTHOLOGUE AFUA_3G09210)"/>
    <property type="match status" value="1"/>
</dbReference>
<proteinExistence type="predicted"/>
<organism evidence="2 3">
    <name type="scientific">Kosakonia oryziphila</name>
    <dbReference type="NCBI Taxonomy" id="1005667"/>
    <lineage>
        <taxon>Bacteria</taxon>
        <taxon>Pseudomonadati</taxon>
        <taxon>Pseudomonadota</taxon>
        <taxon>Gammaproteobacteria</taxon>
        <taxon>Enterobacterales</taxon>
        <taxon>Enterobacteriaceae</taxon>
        <taxon>Kosakonia</taxon>
    </lineage>
</organism>
<dbReference type="Proteomes" id="UP000198515">
    <property type="component" value="Unassembled WGS sequence"/>
</dbReference>
<reference evidence="3" key="1">
    <citation type="submission" date="2016-08" db="EMBL/GenBank/DDBJ databases">
        <authorList>
            <person name="Varghese N."/>
            <person name="Submissions Spin"/>
        </authorList>
    </citation>
    <scope>NUCLEOTIDE SEQUENCE [LARGE SCALE GENOMIC DNA]</scope>
    <source>
        <strain evidence="3">REICA_142</strain>
    </source>
</reference>